<dbReference type="RefSeq" id="WP_379771486.1">
    <property type="nucleotide sequence ID" value="NZ_JBHSJF010000006.1"/>
</dbReference>
<accession>A0ABV9Z2Q2</accession>
<sequence>MEKVQAYLRKTFGNQTLRVVARPRKMDSAEIYLGEEFIGVLFRDDEDGDLSYNFQMAILAEDLVD</sequence>
<dbReference type="InterPro" id="IPR021473">
    <property type="entry name" value="DUF3126"/>
</dbReference>
<dbReference type="EMBL" id="JBHSJF010000006">
    <property type="protein sequence ID" value="MFC5069031.1"/>
    <property type="molecule type" value="Genomic_DNA"/>
</dbReference>
<dbReference type="Proteomes" id="UP001595796">
    <property type="component" value="Unassembled WGS sequence"/>
</dbReference>
<name>A0ABV9Z2Q2_9HYPH</name>
<comment type="caution">
    <text evidence="1">The sequence shown here is derived from an EMBL/GenBank/DDBJ whole genome shotgun (WGS) entry which is preliminary data.</text>
</comment>
<keyword evidence="2" id="KW-1185">Reference proteome</keyword>
<organism evidence="1 2">
    <name type="scientific">Flaviflagellibacter deserti</name>
    <dbReference type="NCBI Taxonomy" id="2267266"/>
    <lineage>
        <taxon>Bacteria</taxon>
        <taxon>Pseudomonadati</taxon>
        <taxon>Pseudomonadota</taxon>
        <taxon>Alphaproteobacteria</taxon>
        <taxon>Hyphomicrobiales</taxon>
        <taxon>Flaviflagellibacter</taxon>
    </lineage>
</organism>
<evidence type="ECO:0000313" key="1">
    <source>
        <dbReference type="EMBL" id="MFC5069031.1"/>
    </source>
</evidence>
<protein>
    <submittedName>
        <fullName evidence="1">DUF3126 family protein</fullName>
    </submittedName>
</protein>
<reference evidence="2" key="1">
    <citation type="journal article" date="2019" name="Int. J. Syst. Evol. Microbiol.">
        <title>The Global Catalogue of Microorganisms (GCM) 10K type strain sequencing project: providing services to taxonomists for standard genome sequencing and annotation.</title>
        <authorList>
            <consortium name="The Broad Institute Genomics Platform"/>
            <consortium name="The Broad Institute Genome Sequencing Center for Infectious Disease"/>
            <person name="Wu L."/>
            <person name="Ma J."/>
        </authorList>
    </citation>
    <scope>NUCLEOTIDE SEQUENCE [LARGE SCALE GENOMIC DNA]</scope>
    <source>
        <strain evidence="2">CGMCC 1.16444</strain>
    </source>
</reference>
<gene>
    <name evidence="1" type="ORF">ACFPFW_13520</name>
</gene>
<evidence type="ECO:0000313" key="2">
    <source>
        <dbReference type="Proteomes" id="UP001595796"/>
    </source>
</evidence>
<dbReference type="Pfam" id="PF11324">
    <property type="entry name" value="DUF3126"/>
    <property type="match status" value="1"/>
</dbReference>
<proteinExistence type="predicted"/>